<proteinExistence type="predicted"/>
<keyword evidence="1" id="KW-1133">Transmembrane helix</keyword>
<dbReference type="EMBL" id="JAABNR010000010">
    <property type="protein sequence ID" value="NBZ88282.1"/>
    <property type="molecule type" value="Genomic_DNA"/>
</dbReference>
<protein>
    <submittedName>
        <fullName evidence="2">Uncharacterized protein</fullName>
    </submittedName>
</protein>
<keyword evidence="3" id="KW-1185">Reference proteome</keyword>
<evidence type="ECO:0000313" key="3">
    <source>
        <dbReference type="Proteomes" id="UP001193501"/>
    </source>
</evidence>
<dbReference type="RefSeq" id="WP_168775098.1">
    <property type="nucleotide sequence ID" value="NZ_JAABNR010000010.1"/>
</dbReference>
<evidence type="ECO:0000313" key="2">
    <source>
        <dbReference type="EMBL" id="NBZ88282.1"/>
    </source>
</evidence>
<keyword evidence="1" id="KW-0472">Membrane</keyword>
<reference evidence="2" key="1">
    <citation type="submission" date="2020-01" db="EMBL/GenBank/DDBJ databases">
        <authorList>
            <person name="Chen W.-M."/>
        </authorList>
    </citation>
    <scope>NUCLEOTIDE SEQUENCE</scope>
    <source>
        <strain evidence="2">CYK-10</strain>
    </source>
</reference>
<gene>
    <name evidence="2" type="ORF">GV832_11885</name>
</gene>
<organism evidence="2 3">
    <name type="scientific">Stagnihabitans tardus</name>
    <dbReference type="NCBI Taxonomy" id="2699202"/>
    <lineage>
        <taxon>Bacteria</taxon>
        <taxon>Pseudomonadati</taxon>
        <taxon>Pseudomonadota</taxon>
        <taxon>Alphaproteobacteria</taxon>
        <taxon>Rhodobacterales</taxon>
        <taxon>Paracoccaceae</taxon>
        <taxon>Stagnihabitans</taxon>
    </lineage>
</organism>
<accession>A0AAE5BVI8</accession>
<sequence length="116" mass="12924">MADPNMSDFYRRVERIQKARAKGYGFEAPGTLGRSHYYRPRTQRRGLLGPVLLLLAAVFLMKGLMISQIGTSDYQARVDRLRAGKGIEPLGGWVMQVDPVSTLVAEKLGPLIPPLR</sequence>
<keyword evidence="1" id="KW-0812">Transmembrane</keyword>
<name>A0AAE5BVI8_9RHOB</name>
<dbReference type="AlphaFoldDB" id="A0AAE5BVI8"/>
<comment type="caution">
    <text evidence="2">The sequence shown here is derived from an EMBL/GenBank/DDBJ whole genome shotgun (WGS) entry which is preliminary data.</text>
</comment>
<feature type="transmembrane region" description="Helical" evidence="1">
    <location>
        <begin position="47"/>
        <end position="66"/>
    </location>
</feature>
<dbReference type="Proteomes" id="UP001193501">
    <property type="component" value="Unassembled WGS sequence"/>
</dbReference>
<evidence type="ECO:0000256" key="1">
    <source>
        <dbReference type="SAM" id="Phobius"/>
    </source>
</evidence>